<keyword evidence="2" id="KW-1185">Reference proteome</keyword>
<proteinExistence type="predicted"/>
<name>H2C679_9CREN</name>
<protein>
    <submittedName>
        <fullName evidence="1">Uncharacterized protein</fullName>
    </submittedName>
</protein>
<accession>H2C679</accession>
<reference evidence="1 2" key="1">
    <citation type="submission" date="2012-01" db="EMBL/GenBank/DDBJ databases">
        <title>Improved High-Quality Draft sequence of Metallosphaera yellowstonensis MK1.</title>
        <authorList>
            <consortium name="US DOE Joint Genome Institute"/>
            <person name="Lucas S."/>
            <person name="Han J."/>
            <person name="Cheng J.-F."/>
            <person name="Goodwin L."/>
            <person name="Pitluck S."/>
            <person name="Peters L."/>
            <person name="Teshima H."/>
            <person name="Detter J.C."/>
            <person name="Han C."/>
            <person name="Tapia R."/>
            <person name="Land M."/>
            <person name="Hauser L."/>
            <person name="Kyrpides N."/>
            <person name="Kozubal M."/>
            <person name="Macur R.E."/>
            <person name="Jay Z."/>
            <person name="Inskeep W."/>
            <person name="Woyke T."/>
        </authorList>
    </citation>
    <scope>NUCLEOTIDE SEQUENCE [LARGE SCALE GENOMIC DNA]</scope>
    <source>
        <strain evidence="1 2">MK1</strain>
    </source>
</reference>
<organism evidence="1 2">
    <name type="scientific">Metallosphaera yellowstonensis MK1</name>
    <dbReference type="NCBI Taxonomy" id="671065"/>
    <lineage>
        <taxon>Archaea</taxon>
        <taxon>Thermoproteota</taxon>
        <taxon>Thermoprotei</taxon>
        <taxon>Sulfolobales</taxon>
        <taxon>Sulfolobaceae</taxon>
        <taxon>Metallosphaera</taxon>
    </lineage>
</organism>
<evidence type="ECO:0000313" key="2">
    <source>
        <dbReference type="Proteomes" id="UP000003980"/>
    </source>
</evidence>
<dbReference type="HOGENOM" id="CLU_2893321_0_0_2"/>
<gene>
    <name evidence="1" type="ORF">MetMK1DRAFT_00020560</name>
</gene>
<dbReference type="STRING" id="671065.MetMK1DRAFT_00020560"/>
<dbReference type="AlphaFoldDB" id="H2C679"/>
<evidence type="ECO:0000313" key="1">
    <source>
        <dbReference type="EMBL" id="EHP69306.1"/>
    </source>
</evidence>
<dbReference type="EMBL" id="JH597768">
    <property type="protein sequence ID" value="EHP69306.1"/>
    <property type="molecule type" value="Genomic_DNA"/>
</dbReference>
<sequence length="62" mass="7422">MSDFPWRRQVLSQMFYTFMWTQYDYIMGLSHQPMLLTWQGLFCKRVSFTSHGGDLKPSLNPN</sequence>
<dbReference type="Proteomes" id="UP000003980">
    <property type="component" value="Unassembled WGS sequence"/>
</dbReference>